<dbReference type="InterPro" id="IPR058003">
    <property type="entry name" value="Phage_gp12"/>
</dbReference>
<dbReference type="Pfam" id="PF25675">
    <property type="entry name" value="Phage_nozzle"/>
    <property type="match status" value="1"/>
</dbReference>
<evidence type="ECO:0000313" key="2">
    <source>
        <dbReference type="Proteomes" id="UP000261817"/>
    </source>
</evidence>
<name>A0A384UJQ0_9CAUD</name>
<proteinExistence type="predicted"/>
<evidence type="ECO:0000313" key="1">
    <source>
        <dbReference type="EMBL" id="ASJ79285.1"/>
    </source>
</evidence>
<reference evidence="1 2" key="1">
    <citation type="journal article" date="2018" name="Sci. Rep.">
        <title>Genomic and ecological study of two distinctive freshwater bacteriophages infecting a Comamonadaceae bacterium.</title>
        <authorList>
            <person name="Moon K."/>
            <person name="Kang I."/>
            <person name="Kim S."/>
            <person name="Kim S.J."/>
            <person name="Cho J.C."/>
        </authorList>
    </citation>
    <scope>NUCLEOTIDE SEQUENCE [LARGE SCALE GENOMIC DNA]</scope>
</reference>
<organism evidence="1 2">
    <name type="scientific">Curvibacter phage P26059B</name>
    <dbReference type="NCBI Taxonomy" id="1983784"/>
    <lineage>
        <taxon>Viruses</taxon>
        <taxon>Duplodnaviria</taxon>
        <taxon>Heunggongvirae</taxon>
        <taxon>Uroviricota</taxon>
        <taxon>Caudoviricetes</taxon>
        <taxon>Autographivirales</taxon>
        <taxon>Autonotataviridae</taxon>
        <taxon>Kalppathivirus</taxon>
        <taxon>Kalppathivirus P26059B</taxon>
    </lineage>
</organism>
<protein>
    <submittedName>
        <fullName evidence="1">Tail tubular protein B</fullName>
    </submittedName>
</protein>
<keyword evidence="2" id="KW-1185">Reference proteome</keyword>
<gene>
    <name evidence="1" type="ORF">P26059B_0009</name>
</gene>
<dbReference type="EMBL" id="KY981272">
    <property type="protein sequence ID" value="ASJ79285.1"/>
    <property type="molecule type" value="Genomic_DNA"/>
</dbReference>
<accession>A0A384UJQ0</accession>
<sequence length="842" mass="89502">MKVANSYASLLGGVSQQVPSARFEGQHTEQVNMLSDPVAGLSRRHGSVMQAESLTTYPAGQFAAYMADTASWRTLDFDTSGKKYALLFRTKAAPATANPLPPVLCYNKTDKVWMNTVRNVTDVTLDTFASGGASGAAQVGKYVFMAGNDVVTTGTQTLAWDSAANHNKAVVWIRSGAYSRTFTVKVRLQSGQLITASYTTPSSSFQGTLNTSDILASDPEYTKKVNDRVNAYNSAVTAWIGSSSAAVQPSAIAASLGPLLITAFAGIGIISTPLNVVGSTICFTPNGNVRSVEVDDGGDGSLIRGVADEIESVEKVSVIHYPGKVVKVRSRNAAEAYYLKAIAKDKSALPGLAQEVTWIEGAGVENTITGGLIYGTPGGSNFYIASSASLLNAIIPGDHPTFEISTAGDNDSAPRPFFIGRKITYIGTFQSRLLLGSGGVLCVSRSDDYLNFFRTTVLTAPADDAFEMLAQGSEDDVLRYGTMYDQNLVIFGTKRQYIIDGRSPLTPTSANMPVMSNYEDVSDAPPVGAGGYIMYAKANESATGIHQIQPGQTQNSPESYAASSQLSTYIQGSMVEALSSTGSPSHLIVRTDASRNAVYLFSYLDRQDGRKMDSWSKLTFNSVLGGIVGASVVPSGTMLYFLRQANDSVYLVADFVSLRAGLSNNPYLDSQRPYTASGAILPTAGSAYSVAYNNTSSKYLLGVSLPDRAEVTGDTAGLVVGANQEAYFVPTNPCMRDNKNKAILSGSLTITKFIVATAQSGGFSWSVMSEGTERSKGSFNGLVLGDPDTKVGVAPVVDAQVSVPVGLESRAFAVTITARKWQPLTITAIEWSGQFFNRVQRF</sequence>
<dbReference type="Proteomes" id="UP000261817">
    <property type="component" value="Segment"/>
</dbReference>